<reference evidence="1" key="1">
    <citation type="journal article" date="2020" name="Nature">
        <title>Giant virus diversity and host interactions through global metagenomics.</title>
        <authorList>
            <person name="Schulz F."/>
            <person name="Roux S."/>
            <person name="Paez-Espino D."/>
            <person name="Jungbluth S."/>
            <person name="Walsh D.A."/>
            <person name="Denef V.J."/>
            <person name="McMahon K.D."/>
            <person name="Konstantinidis K.T."/>
            <person name="Eloe-Fadrosh E.A."/>
            <person name="Kyrpides N.C."/>
            <person name="Woyke T."/>
        </authorList>
    </citation>
    <scope>NUCLEOTIDE SEQUENCE</scope>
    <source>
        <strain evidence="1">GVMAG-S-1102113-118</strain>
    </source>
</reference>
<accession>A0A6C0KE06</accession>
<protein>
    <recommendedName>
        <fullName evidence="2">ATP-grasp domain-containing protein</fullName>
    </recommendedName>
</protein>
<organism evidence="1">
    <name type="scientific">viral metagenome</name>
    <dbReference type="NCBI Taxonomy" id="1070528"/>
    <lineage>
        <taxon>unclassified sequences</taxon>
        <taxon>metagenomes</taxon>
        <taxon>organismal metagenomes</taxon>
    </lineage>
</organism>
<evidence type="ECO:0000313" key="1">
    <source>
        <dbReference type="EMBL" id="QHU14558.1"/>
    </source>
</evidence>
<sequence length="334" mass="39036">MGLRIGYFYRTKVTESYFEFTPNEDPWYGGSKKNVIAEDAIVAYMKYAYPQNTYIKLNAHRFNKKLALSCDIVWFAFEEQANLFKYQVAWATRPKSIAARKRKYTQRWEDIMTLPNLFPPRKVNDFIFDKCKYYAAAKRWGIPIEKTQCTASMDITAKGMRTKLNRFAEKVYVKPLPSSEAFGNIVFNKPYDVGALEDYLREMRSTGIDKLCIQRFNPHFATKSFPEYRTIWVGKRFSHGIKTVGAGYTTGEMKRIPAKLRRACLNLIDKLEKRFRVPMISLRLDWGKTDGGEFFLNEIEQSYGSFVDDISFRTQLEKKIGDQFMTEALKYAKL</sequence>
<name>A0A6C0KE06_9ZZZZ</name>
<dbReference type="AlphaFoldDB" id="A0A6C0KE06"/>
<proteinExistence type="predicted"/>
<evidence type="ECO:0008006" key="2">
    <source>
        <dbReference type="Google" id="ProtNLM"/>
    </source>
</evidence>
<dbReference type="EMBL" id="MN740843">
    <property type="protein sequence ID" value="QHU14558.1"/>
    <property type="molecule type" value="Genomic_DNA"/>
</dbReference>